<comment type="caution">
    <text evidence="2">The sequence shown here is derived from an EMBL/GenBank/DDBJ whole genome shotgun (WGS) entry which is preliminary data.</text>
</comment>
<dbReference type="STRING" id="1714354.BLL40_13200"/>
<keyword evidence="1" id="KW-0732">Signal</keyword>
<reference evidence="2 3" key="1">
    <citation type="submission" date="2016-12" db="EMBL/GenBank/DDBJ databases">
        <title>Domibacillus sp. SAOS 44 whole genome sequencing.</title>
        <authorList>
            <person name="Verma A."/>
            <person name="Krishnamurthi S."/>
        </authorList>
    </citation>
    <scope>NUCLEOTIDE SEQUENCE [LARGE SCALE GENOMIC DNA]</scope>
    <source>
        <strain evidence="2 3">SAOS 44</strain>
    </source>
</reference>
<dbReference type="AlphaFoldDB" id="A0A1Q5P0Q0"/>
<accession>A0A1Q5P0Q0</accession>
<dbReference type="RefSeq" id="WP_073712345.1">
    <property type="nucleotide sequence ID" value="NZ_MRWQ01000012.1"/>
</dbReference>
<organism evidence="2 3">
    <name type="scientific">Domibacillus mangrovi</name>
    <dbReference type="NCBI Taxonomy" id="1714354"/>
    <lineage>
        <taxon>Bacteria</taxon>
        <taxon>Bacillati</taxon>
        <taxon>Bacillota</taxon>
        <taxon>Bacilli</taxon>
        <taxon>Bacillales</taxon>
        <taxon>Bacillaceae</taxon>
        <taxon>Domibacillus</taxon>
    </lineage>
</organism>
<dbReference type="EMBL" id="MRWQ01000012">
    <property type="protein sequence ID" value="OKL35834.1"/>
    <property type="molecule type" value="Genomic_DNA"/>
</dbReference>
<evidence type="ECO:0008006" key="4">
    <source>
        <dbReference type="Google" id="ProtNLM"/>
    </source>
</evidence>
<feature type="chain" id="PRO_5010372069" description="Gas vesicle protein" evidence="1">
    <location>
        <begin position="22"/>
        <end position="122"/>
    </location>
</feature>
<dbReference type="OrthoDB" id="2989636at2"/>
<feature type="signal peptide" evidence="1">
    <location>
        <begin position="1"/>
        <end position="21"/>
    </location>
</feature>
<dbReference type="InterPro" id="IPR052928">
    <property type="entry name" value="Desiccation-related_membrane"/>
</dbReference>
<evidence type="ECO:0000256" key="1">
    <source>
        <dbReference type="SAM" id="SignalP"/>
    </source>
</evidence>
<dbReference type="InterPro" id="IPR024623">
    <property type="entry name" value="YtxH"/>
</dbReference>
<keyword evidence="3" id="KW-1185">Reference proteome</keyword>
<dbReference type="Pfam" id="PF12732">
    <property type="entry name" value="YtxH"/>
    <property type="match status" value="1"/>
</dbReference>
<evidence type="ECO:0000313" key="2">
    <source>
        <dbReference type="EMBL" id="OKL35834.1"/>
    </source>
</evidence>
<dbReference type="PANTHER" id="PTHR35792:SF3">
    <property type="entry name" value="IG HYPOTHETICAL 17707"/>
    <property type="match status" value="1"/>
</dbReference>
<dbReference type="Proteomes" id="UP000186524">
    <property type="component" value="Unassembled WGS sequence"/>
</dbReference>
<dbReference type="PANTHER" id="PTHR35792">
    <property type="entry name" value="GENERAL STRESS PROTEIN"/>
    <property type="match status" value="1"/>
</dbReference>
<evidence type="ECO:0000313" key="3">
    <source>
        <dbReference type="Proteomes" id="UP000186524"/>
    </source>
</evidence>
<protein>
    <recommendedName>
        <fullName evidence="4">Gas vesicle protein</fullName>
    </recommendedName>
</protein>
<sequence>MNKKSLCIGLLIGLPAGAATALLNTPASGRETRGKMKDAQVSAKLTALEVKDNAGQVKESVKRLIVAAKEDVPGVIRNVKVNATLWKESIEPNKQALQSEIASLQKTVEDLQESLPQPVPKK</sequence>
<proteinExistence type="predicted"/>
<name>A0A1Q5P0Q0_9BACI</name>
<gene>
    <name evidence="2" type="ORF">BLL40_13200</name>
</gene>